<dbReference type="CDD" id="cd04657">
    <property type="entry name" value="Piwi_ago-like"/>
    <property type="match status" value="1"/>
</dbReference>
<dbReference type="InterPro" id="IPR045246">
    <property type="entry name" value="Piwi_ago-like"/>
</dbReference>
<accession>A0A420Y1B1</accession>
<dbReference type="Pfam" id="PF16487">
    <property type="entry name" value="ArgoMid"/>
    <property type="match status" value="1"/>
</dbReference>
<dbReference type="AlphaFoldDB" id="A0A420Y1B1"/>
<dbReference type="Gene3D" id="3.30.420.10">
    <property type="entry name" value="Ribonuclease H-like superfamily/Ribonuclease H"/>
    <property type="match status" value="1"/>
</dbReference>
<dbReference type="PROSITE" id="PS50822">
    <property type="entry name" value="PIWI"/>
    <property type="match status" value="1"/>
</dbReference>
<dbReference type="Pfam" id="PF02170">
    <property type="entry name" value="PAZ"/>
    <property type="match status" value="1"/>
</dbReference>
<feature type="domain" description="Piwi" evidence="4">
    <location>
        <begin position="617"/>
        <end position="916"/>
    </location>
</feature>
<sequence>MSATGGGSASRSGSPARSGGGRSRAGSTSSKSKRADDSGFGSLTTGGYDPATWALRPKEGVAKRLELPSEAYFRDDDVKHQFTRRPGFNASGKPIKVEVNQYRVQQIGHVDVYQYSVSITPLPARPIMIEKIWNTATCQAKLKEQTSKTWIFDRRAIAWCPANLREMRVRINIDEAKGYEPKEENMFNVVIKPAGTIRLAMLRAYLNGETDFANPVLECMNFLDHVIRETPAKQMQAIKRLFFPANSRRGDLSNCIEVIQGMYASIRMNQSIKEGGCGLGINVNVANCAFWLSQDFEQLAREYLRLYGERSWANLDYGKMAEILKPVEKVLPNGTKRFELSPAFKVLTKLYRIKFVVRHRGKENDRENKVYTLKRFAHHPDFGAEGGNAKRYSFEMKQRNGQSRKVSVFDYFKMKYNITLQYWRLPLLETSRGGCFPMEVCRVPRYNRYPFKLSPLETSKMIKFAVQRPPQRRADIQAKADALQWHKDPVLQEFGIKMDHQMAAVNARLIQNPEIEFGDKKKHNPGTSGRWDLRGKKFVKPNPVALKSWAFVSVEQCIDRPGLDRFAKAFCAAYRGHGGKIEKEPLLLSYKDHIQHDVIITEAMHETGKANKASPQIIFLVLKDRTAWIYERLKKNADCRWALLTQMVQLDHVVRAQPQYCSNVAMKVNAKLGGSTSRLAGPSPFKVPTMFIGVDVSHGAAGAKASTSMAAICCSIDKDASYFVGDAEANGKRVEVLMPQNVRQLIPPMIKTFHQVNRCFPKHVFYFRDGVSEGQFGHVMDYEIKALKQAFQQETGGVIPKITVIVATKRHHIRFFPDKSCADKNGNALPGTLVDREVTHPFQYDFYLCAHVALQGTARPVHYHVISDEIGMKPDDLQKMIYHQSYQYMRATTPVSLHPAVYYAHLAGARARQHENIATSDQVPAVAKDWVQGHVTGWGAKTQLQTNTSREDPTECIPLLKMGGEEARNDMRHTFRTGMWYI</sequence>
<dbReference type="PANTHER" id="PTHR22891">
    <property type="entry name" value="EUKARYOTIC TRANSLATION INITIATION FACTOR 2C"/>
    <property type="match status" value="1"/>
</dbReference>
<dbReference type="EMBL" id="QVQW01000069">
    <property type="protein sequence ID" value="RKU41714.1"/>
    <property type="molecule type" value="Genomic_DNA"/>
</dbReference>
<proteinExistence type="inferred from homology"/>
<feature type="domain" description="PAZ" evidence="3">
    <location>
        <begin position="326"/>
        <end position="445"/>
    </location>
</feature>
<dbReference type="Pfam" id="PF08699">
    <property type="entry name" value="ArgoL1"/>
    <property type="match status" value="1"/>
</dbReference>
<evidence type="ECO:0000313" key="5">
    <source>
        <dbReference type="EMBL" id="RKU41714.1"/>
    </source>
</evidence>
<evidence type="ECO:0008006" key="7">
    <source>
        <dbReference type="Google" id="ProtNLM"/>
    </source>
</evidence>
<evidence type="ECO:0000256" key="1">
    <source>
        <dbReference type="RuleBase" id="RU361178"/>
    </source>
</evidence>
<evidence type="ECO:0000259" key="4">
    <source>
        <dbReference type="PROSITE" id="PS50822"/>
    </source>
</evidence>
<dbReference type="InterPro" id="IPR012337">
    <property type="entry name" value="RNaseH-like_sf"/>
</dbReference>
<dbReference type="CDD" id="cd02846">
    <property type="entry name" value="PAZ_argonaute_like"/>
    <property type="match status" value="1"/>
</dbReference>
<dbReference type="SUPFAM" id="SSF53098">
    <property type="entry name" value="Ribonuclease H-like"/>
    <property type="match status" value="1"/>
</dbReference>
<dbReference type="InterPro" id="IPR014811">
    <property type="entry name" value="ArgoL1"/>
</dbReference>
<dbReference type="STRING" id="177199.A0A420Y1B1"/>
<dbReference type="Gene3D" id="2.170.260.10">
    <property type="entry name" value="paz domain"/>
    <property type="match status" value="1"/>
</dbReference>
<evidence type="ECO:0000313" key="6">
    <source>
        <dbReference type="Proteomes" id="UP000275385"/>
    </source>
</evidence>
<organism evidence="5 6">
    <name type="scientific">Coniochaeta pulveracea</name>
    <dbReference type="NCBI Taxonomy" id="177199"/>
    <lineage>
        <taxon>Eukaryota</taxon>
        <taxon>Fungi</taxon>
        <taxon>Dikarya</taxon>
        <taxon>Ascomycota</taxon>
        <taxon>Pezizomycotina</taxon>
        <taxon>Sordariomycetes</taxon>
        <taxon>Sordariomycetidae</taxon>
        <taxon>Coniochaetales</taxon>
        <taxon>Coniochaetaceae</taxon>
        <taxon>Coniochaeta</taxon>
    </lineage>
</organism>
<dbReference type="PROSITE" id="PS50821">
    <property type="entry name" value="PAZ"/>
    <property type="match status" value="1"/>
</dbReference>
<comment type="similarity">
    <text evidence="1">Belongs to the argonaute family.</text>
</comment>
<feature type="region of interest" description="Disordered" evidence="2">
    <location>
        <begin position="1"/>
        <end position="43"/>
    </location>
</feature>
<dbReference type="SUPFAM" id="SSF101690">
    <property type="entry name" value="PAZ domain"/>
    <property type="match status" value="1"/>
</dbReference>
<gene>
    <name evidence="5" type="ORF">DL546_003545</name>
</gene>
<protein>
    <recommendedName>
        <fullName evidence="7">Piwi domain-containing protein</fullName>
    </recommendedName>
</protein>
<dbReference type="InterPro" id="IPR036397">
    <property type="entry name" value="RNaseH_sf"/>
</dbReference>
<dbReference type="SMART" id="SM00950">
    <property type="entry name" value="Piwi"/>
    <property type="match status" value="1"/>
</dbReference>
<dbReference type="InterPro" id="IPR036085">
    <property type="entry name" value="PAZ_dom_sf"/>
</dbReference>
<dbReference type="InterPro" id="IPR032472">
    <property type="entry name" value="ArgoL2"/>
</dbReference>
<evidence type="ECO:0000259" key="3">
    <source>
        <dbReference type="PROSITE" id="PS50821"/>
    </source>
</evidence>
<dbReference type="Pfam" id="PF16486">
    <property type="entry name" value="ArgoN"/>
    <property type="match status" value="1"/>
</dbReference>
<dbReference type="SMART" id="SM00949">
    <property type="entry name" value="PAZ"/>
    <property type="match status" value="1"/>
</dbReference>
<dbReference type="Gene3D" id="3.40.50.2300">
    <property type="match status" value="1"/>
</dbReference>
<keyword evidence="6" id="KW-1185">Reference proteome</keyword>
<dbReference type="OrthoDB" id="10252740at2759"/>
<dbReference type="InterPro" id="IPR003165">
    <property type="entry name" value="Piwi"/>
</dbReference>
<comment type="caution">
    <text evidence="5">The sequence shown here is derived from an EMBL/GenBank/DDBJ whole genome shotgun (WGS) entry which is preliminary data.</text>
</comment>
<dbReference type="Pfam" id="PF16488">
    <property type="entry name" value="ArgoL2"/>
    <property type="match status" value="1"/>
</dbReference>
<dbReference type="Pfam" id="PF02171">
    <property type="entry name" value="Piwi"/>
    <property type="match status" value="1"/>
</dbReference>
<dbReference type="InterPro" id="IPR032473">
    <property type="entry name" value="Argonaute_Mid_dom"/>
</dbReference>
<dbReference type="GO" id="GO:0003723">
    <property type="term" value="F:RNA binding"/>
    <property type="evidence" value="ECO:0007669"/>
    <property type="project" value="InterPro"/>
</dbReference>
<evidence type="ECO:0000256" key="2">
    <source>
        <dbReference type="SAM" id="MobiDB-lite"/>
    </source>
</evidence>
<dbReference type="Proteomes" id="UP000275385">
    <property type="component" value="Unassembled WGS sequence"/>
</dbReference>
<reference evidence="5 6" key="1">
    <citation type="submission" date="2018-08" db="EMBL/GenBank/DDBJ databases">
        <title>Draft genome of the lignicolous fungus Coniochaeta pulveracea.</title>
        <authorList>
            <person name="Borstlap C.J."/>
            <person name="De Witt R.N."/>
            <person name="Botha A."/>
            <person name="Volschenk H."/>
        </authorList>
    </citation>
    <scope>NUCLEOTIDE SEQUENCE [LARGE SCALE GENOMIC DNA]</scope>
    <source>
        <strain evidence="5 6">CAB683</strain>
    </source>
</reference>
<dbReference type="InterPro" id="IPR032474">
    <property type="entry name" value="Argonaute_N"/>
</dbReference>
<dbReference type="InterPro" id="IPR003100">
    <property type="entry name" value="PAZ_dom"/>
</dbReference>
<dbReference type="SMART" id="SM01163">
    <property type="entry name" value="DUF1785"/>
    <property type="match status" value="1"/>
</dbReference>
<name>A0A420Y1B1_9PEZI</name>